<dbReference type="PANTHER" id="PTHR37315">
    <property type="entry name" value="UPF0311 PROTEIN BLR7842"/>
    <property type="match status" value="1"/>
</dbReference>
<dbReference type="AlphaFoldDB" id="A0AAI8W081"/>
<evidence type="ECO:0000313" key="2">
    <source>
        <dbReference type="EMBL" id="CAJ2514035.1"/>
    </source>
</evidence>
<keyword evidence="3" id="KW-1185">Reference proteome</keyword>
<feature type="chain" id="PRO_5042580513" evidence="1">
    <location>
        <begin position="18"/>
        <end position="156"/>
    </location>
</feature>
<reference evidence="2" key="1">
    <citation type="submission" date="2023-10" db="EMBL/GenBank/DDBJ databases">
        <authorList>
            <person name="Hackl T."/>
        </authorList>
    </citation>
    <scope>NUCLEOTIDE SEQUENCE</scope>
</reference>
<dbReference type="Proteomes" id="UP001295740">
    <property type="component" value="Unassembled WGS sequence"/>
</dbReference>
<proteinExistence type="predicted"/>
<feature type="signal peptide" evidence="1">
    <location>
        <begin position="1"/>
        <end position="17"/>
    </location>
</feature>
<accession>A0AAI8W081</accession>
<evidence type="ECO:0000256" key="1">
    <source>
        <dbReference type="SAM" id="SignalP"/>
    </source>
</evidence>
<protein>
    <submittedName>
        <fullName evidence="2">Uu.00g021540.m01.CDS01</fullName>
    </submittedName>
</protein>
<dbReference type="PANTHER" id="PTHR37315:SF1">
    <property type="entry name" value="UPF0311 PROTEIN BLR7842"/>
    <property type="match status" value="1"/>
</dbReference>
<organism evidence="2 3">
    <name type="scientific">Anthostomella pinea</name>
    <dbReference type="NCBI Taxonomy" id="933095"/>
    <lineage>
        <taxon>Eukaryota</taxon>
        <taxon>Fungi</taxon>
        <taxon>Dikarya</taxon>
        <taxon>Ascomycota</taxon>
        <taxon>Pezizomycotina</taxon>
        <taxon>Sordariomycetes</taxon>
        <taxon>Xylariomycetidae</taxon>
        <taxon>Xylariales</taxon>
        <taxon>Xylariaceae</taxon>
        <taxon>Anthostomella</taxon>
    </lineage>
</organism>
<sequence>MRSLAIFVIAFLQLVLADPAPPGLAYLYTVNVTLGDAIDVGLGPKGTRIVIPITGGTFSGPKLSGNVLNVGADWGLADRNGTFSPDSRYQLQTDDGANIFIQTNGPLQPDNTTHLRVTFETGNADYYWVNNVLAVGILRSGTGYVVIDTWQLTTTA</sequence>
<dbReference type="EMBL" id="CAUWAG010000020">
    <property type="protein sequence ID" value="CAJ2514035.1"/>
    <property type="molecule type" value="Genomic_DNA"/>
</dbReference>
<dbReference type="Pfam" id="PF11578">
    <property type="entry name" value="DUF3237"/>
    <property type="match status" value="1"/>
</dbReference>
<keyword evidence="1" id="KW-0732">Signal</keyword>
<dbReference type="Gene3D" id="2.40.160.20">
    <property type="match status" value="1"/>
</dbReference>
<dbReference type="InterPro" id="IPR020915">
    <property type="entry name" value="UPF0311"/>
</dbReference>
<name>A0AAI8W081_9PEZI</name>
<evidence type="ECO:0000313" key="3">
    <source>
        <dbReference type="Proteomes" id="UP001295740"/>
    </source>
</evidence>
<comment type="caution">
    <text evidence="2">The sequence shown here is derived from an EMBL/GenBank/DDBJ whole genome shotgun (WGS) entry which is preliminary data.</text>
</comment>
<gene>
    <name evidence="2" type="ORF">KHLLAP_LOCUS14503</name>
</gene>